<proteinExistence type="predicted"/>
<name>A0A133US72_9EURY</name>
<dbReference type="PANTHER" id="PTHR34614:SF2">
    <property type="entry name" value="TRANSPOSASE IS4-LIKE DOMAIN-CONTAINING PROTEIN"/>
    <property type="match status" value="1"/>
</dbReference>
<reference evidence="1 2" key="1">
    <citation type="journal article" date="2016" name="Sci. Rep.">
        <title>Metabolic traits of an uncultured archaeal lineage -MSBL1- from brine pools of the Red Sea.</title>
        <authorList>
            <person name="Mwirichia R."/>
            <person name="Alam I."/>
            <person name="Rashid M."/>
            <person name="Vinu M."/>
            <person name="Ba-Alawi W."/>
            <person name="Anthony Kamau A."/>
            <person name="Kamanda Ngugi D."/>
            <person name="Goker M."/>
            <person name="Klenk H.P."/>
            <person name="Bajic V."/>
            <person name="Stingl U."/>
        </authorList>
    </citation>
    <scope>NUCLEOTIDE SEQUENCE [LARGE SCALE GENOMIC DNA]</scope>
    <source>
        <strain evidence="1">SCGC-AAA259I14</strain>
    </source>
</reference>
<sequence>MSYNSENGLSYRIDKERWNYERAIAGKFLLVTTTDLNSWDVMVAYKNLKDVERAFDELKNLLKLRPIFHRTDKRVKAHVFVCYLALLTKRLITEGSHSDKRLKELKSLKMHELNTDNKTVWMRNETTHTQQEILESLDLQKPPKISPETPM</sequence>
<evidence type="ECO:0008006" key="3">
    <source>
        <dbReference type="Google" id="ProtNLM"/>
    </source>
</evidence>
<evidence type="ECO:0000313" key="1">
    <source>
        <dbReference type="EMBL" id="KXA97048.1"/>
    </source>
</evidence>
<keyword evidence="2" id="KW-1185">Reference proteome</keyword>
<dbReference type="Proteomes" id="UP000070414">
    <property type="component" value="Unassembled WGS sequence"/>
</dbReference>
<evidence type="ECO:0000313" key="2">
    <source>
        <dbReference type="Proteomes" id="UP000070414"/>
    </source>
</evidence>
<protein>
    <recommendedName>
        <fullName evidence="3">Transposase IS4-like domain-containing protein</fullName>
    </recommendedName>
</protein>
<accession>A0A133US72</accession>
<comment type="caution">
    <text evidence="1">The sequence shown here is derived from an EMBL/GenBank/DDBJ whole genome shotgun (WGS) entry which is preliminary data.</text>
</comment>
<dbReference type="PANTHER" id="PTHR34614">
    <property type="match status" value="1"/>
</dbReference>
<dbReference type="EMBL" id="LHXS01000029">
    <property type="protein sequence ID" value="KXA97048.1"/>
    <property type="molecule type" value="Genomic_DNA"/>
</dbReference>
<organism evidence="1 2">
    <name type="scientific">candidate division MSBL1 archaeon SCGC-AAA259I14</name>
    <dbReference type="NCBI Taxonomy" id="1698268"/>
    <lineage>
        <taxon>Archaea</taxon>
        <taxon>Methanobacteriati</taxon>
        <taxon>Methanobacteriota</taxon>
        <taxon>candidate division MSBL1</taxon>
    </lineage>
</organism>
<dbReference type="AlphaFoldDB" id="A0A133US72"/>
<gene>
    <name evidence="1" type="ORF">AKJ38_02045</name>
</gene>